<dbReference type="AlphaFoldDB" id="A0AAD9HEY5"/>
<keyword evidence="1" id="KW-1133">Transmembrane helix</keyword>
<proteinExistence type="predicted"/>
<keyword evidence="3" id="KW-1185">Reference proteome</keyword>
<comment type="caution">
    <text evidence="2">The sequence shown here is derived from an EMBL/GenBank/DDBJ whole genome shotgun (WGS) entry which is preliminary data.</text>
</comment>
<evidence type="ECO:0000256" key="1">
    <source>
        <dbReference type="SAM" id="Phobius"/>
    </source>
</evidence>
<keyword evidence="1" id="KW-0812">Transmembrane</keyword>
<dbReference type="Proteomes" id="UP001232148">
    <property type="component" value="Unassembled WGS sequence"/>
</dbReference>
<sequence length="170" mass="19360">MLHKKDEKKKKRKKRKKSRLLLHNLPCILRLSPLVLMSGSTHKRLERRIIPRPQKLTRKSWYARGDRPLSIVQIVQLLLFSIRLSEVEEIDGFPSCHGKALFQGTAFARRPGTPIAPLAEDDLPHLSIPGTRTLKFKGSCLLPGSWFEVVRSLGRVLRNSPRSSALLAEE</sequence>
<gene>
    <name evidence="2" type="ORF">LX32DRAFT_13780</name>
</gene>
<protein>
    <submittedName>
        <fullName evidence="2">Uncharacterized protein</fullName>
    </submittedName>
</protein>
<reference evidence="2" key="1">
    <citation type="submission" date="2021-06" db="EMBL/GenBank/DDBJ databases">
        <title>Comparative genomics, transcriptomics and evolutionary studies reveal genomic signatures of adaptation to plant cell wall in hemibiotrophic fungi.</title>
        <authorList>
            <consortium name="DOE Joint Genome Institute"/>
            <person name="Baroncelli R."/>
            <person name="Diaz J.F."/>
            <person name="Benocci T."/>
            <person name="Peng M."/>
            <person name="Battaglia E."/>
            <person name="Haridas S."/>
            <person name="Andreopoulos W."/>
            <person name="Labutti K."/>
            <person name="Pangilinan J."/>
            <person name="Floch G.L."/>
            <person name="Makela M.R."/>
            <person name="Henrissat B."/>
            <person name="Grigoriev I.V."/>
            <person name="Crouch J.A."/>
            <person name="De Vries R.P."/>
            <person name="Sukno S.A."/>
            <person name="Thon M.R."/>
        </authorList>
    </citation>
    <scope>NUCLEOTIDE SEQUENCE</scope>
    <source>
        <strain evidence="2">MAFF235873</strain>
    </source>
</reference>
<name>A0AAD9HEY5_9PEZI</name>
<evidence type="ECO:0000313" key="2">
    <source>
        <dbReference type="EMBL" id="KAK2026707.1"/>
    </source>
</evidence>
<accession>A0AAD9HEY5</accession>
<feature type="transmembrane region" description="Helical" evidence="1">
    <location>
        <begin position="20"/>
        <end position="39"/>
    </location>
</feature>
<keyword evidence="1" id="KW-0472">Membrane</keyword>
<dbReference type="EMBL" id="MU842909">
    <property type="protein sequence ID" value="KAK2026707.1"/>
    <property type="molecule type" value="Genomic_DNA"/>
</dbReference>
<evidence type="ECO:0000313" key="3">
    <source>
        <dbReference type="Proteomes" id="UP001232148"/>
    </source>
</evidence>
<organism evidence="2 3">
    <name type="scientific">Colletotrichum zoysiae</name>
    <dbReference type="NCBI Taxonomy" id="1216348"/>
    <lineage>
        <taxon>Eukaryota</taxon>
        <taxon>Fungi</taxon>
        <taxon>Dikarya</taxon>
        <taxon>Ascomycota</taxon>
        <taxon>Pezizomycotina</taxon>
        <taxon>Sordariomycetes</taxon>
        <taxon>Hypocreomycetidae</taxon>
        <taxon>Glomerellales</taxon>
        <taxon>Glomerellaceae</taxon>
        <taxon>Colletotrichum</taxon>
        <taxon>Colletotrichum graminicola species complex</taxon>
    </lineage>
</organism>